<dbReference type="SUPFAM" id="SSF50630">
    <property type="entry name" value="Acid proteases"/>
    <property type="match status" value="1"/>
</dbReference>
<accession>A0AAE1SU22</accession>
<dbReference type="InterPro" id="IPR021109">
    <property type="entry name" value="Peptidase_aspartic_dom_sf"/>
</dbReference>
<organism evidence="1 2">
    <name type="scientific">Anisodus tanguticus</name>
    <dbReference type="NCBI Taxonomy" id="243964"/>
    <lineage>
        <taxon>Eukaryota</taxon>
        <taxon>Viridiplantae</taxon>
        <taxon>Streptophyta</taxon>
        <taxon>Embryophyta</taxon>
        <taxon>Tracheophyta</taxon>
        <taxon>Spermatophyta</taxon>
        <taxon>Magnoliopsida</taxon>
        <taxon>eudicotyledons</taxon>
        <taxon>Gunneridae</taxon>
        <taxon>Pentapetalae</taxon>
        <taxon>asterids</taxon>
        <taxon>lamiids</taxon>
        <taxon>Solanales</taxon>
        <taxon>Solanaceae</taxon>
        <taxon>Solanoideae</taxon>
        <taxon>Hyoscyameae</taxon>
        <taxon>Anisodus</taxon>
    </lineage>
</organism>
<dbReference type="CDD" id="cd00303">
    <property type="entry name" value="retropepsin_like"/>
    <property type="match status" value="1"/>
</dbReference>
<dbReference type="Pfam" id="PF08284">
    <property type="entry name" value="RVP_2"/>
    <property type="match status" value="1"/>
</dbReference>
<dbReference type="InterPro" id="IPR032567">
    <property type="entry name" value="RTL1-rel"/>
</dbReference>
<reference evidence="1" key="1">
    <citation type="submission" date="2023-12" db="EMBL/GenBank/DDBJ databases">
        <title>Genome assembly of Anisodus tanguticus.</title>
        <authorList>
            <person name="Wang Y.-J."/>
        </authorList>
    </citation>
    <scope>NUCLEOTIDE SEQUENCE</scope>
    <source>
        <strain evidence="1">KB-2021</strain>
        <tissue evidence="1">Leaf</tissue>
    </source>
</reference>
<dbReference type="Gene3D" id="2.40.70.10">
    <property type="entry name" value="Acid Proteases"/>
    <property type="match status" value="1"/>
</dbReference>
<gene>
    <name evidence="1" type="ORF">RND71_003859</name>
</gene>
<comment type="caution">
    <text evidence="1">The sequence shown here is derived from an EMBL/GenBank/DDBJ whole genome shotgun (WGS) entry which is preliminary data.</text>
</comment>
<dbReference type="EMBL" id="JAVYJV010000002">
    <property type="protein sequence ID" value="KAK4377563.1"/>
    <property type="molecule type" value="Genomic_DNA"/>
</dbReference>
<evidence type="ECO:0000313" key="1">
    <source>
        <dbReference type="EMBL" id="KAK4377563.1"/>
    </source>
</evidence>
<sequence length="174" mass="19549">MNEKRAKGLCFLCDEKYVHDCICKAKKQLFLVEVCEEVEVLGELLGEEVIQVQEGIENTDECMTISLQDFTGVTGYQKTIRVTRYHKKKPLQVLIDTGNTHSFIDEEVARKLGCKFSSIMEQSVSVADGKNVQTAAVCKNLQWLLQGTTFTSDFLLLPLGNVDIVLGVQWLNTL</sequence>
<dbReference type="PANTHER" id="PTHR15503:SF40">
    <property type="match status" value="1"/>
</dbReference>
<name>A0AAE1SU22_9SOLA</name>
<dbReference type="PANTHER" id="PTHR15503">
    <property type="entry name" value="LDOC1 RELATED"/>
    <property type="match status" value="1"/>
</dbReference>
<dbReference type="AlphaFoldDB" id="A0AAE1SU22"/>
<protein>
    <submittedName>
        <fullName evidence="1">Uncharacterized protein</fullName>
    </submittedName>
</protein>
<keyword evidence="2" id="KW-1185">Reference proteome</keyword>
<evidence type="ECO:0000313" key="2">
    <source>
        <dbReference type="Proteomes" id="UP001291623"/>
    </source>
</evidence>
<proteinExistence type="predicted"/>
<dbReference type="Proteomes" id="UP001291623">
    <property type="component" value="Unassembled WGS sequence"/>
</dbReference>